<evidence type="ECO:0000256" key="1">
    <source>
        <dbReference type="SAM" id="MobiDB-lite"/>
    </source>
</evidence>
<proteinExistence type="predicted"/>
<dbReference type="AlphaFoldDB" id="A0AAW2GKC9"/>
<feature type="compositionally biased region" description="Basic and acidic residues" evidence="1">
    <location>
        <begin position="39"/>
        <end position="49"/>
    </location>
</feature>
<reference evidence="2 3" key="1">
    <citation type="submission" date="2023-03" db="EMBL/GenBank/DDBJ databases">
        <title>High recombination rates correlate with genetic variation in Cardiocondyla obscurior ants.</title>
        <authorList>
            <person name="Errbii M."/>
        </authorList>
    </citation>
    <scope>NUCLEOTIDE SEQUENCE [LARGE SCALE GENOMIC DNA]</scope>
    <source>
        <strain evidence="2">Alpha-2009</strain>
        <tissue evidence="2">Whole body</tissue>
    </source>
</reference>
<feature type="compositionally biased region" description="Basic residues" evidence="1">
    <location>
        <begin position="28"/>
        <end position="38"/>
    </location>
</feature>
<gene>
    <name evidence="2" type="ORF">PUN28_005158</name>
</gene>
<evidence type="ECO:0000313" key="3">
    <source>
        <dbReference type="Proteomes" id="UP001430953"/>
    </source>
</evidence>
<evidence type="ECO:0000313" key="2">
    <source>
        <dbReference type="EMBL" id="KAL0126601.1"/>
    </source>
</evidence>
<protein>
    <submittedName>
        <fullName evidence="2">Uncharacterized protein</fullName>
    </submittedName>
</protein>
<feature type="compositionally biased region" description="Basic and acidic residues" evidence="1">
    <location>
        <begin position="1"/>
        <end position="12"/>
    </location>
</feature>
<keyword evidence="3" id="KW-1185">Reference proteome</keyword>
<name>A0AAW2GKC9_9HYME</name>
<accession>A0AAW2GKC9</accession>
<dbReference type="EMBL" id="JADYXP020000004">
    <property type="protein sequence ID" value="KAL0126601.1"/>
    <property type="molecule type" value="Genomic_DNA"/>
</dbReference>
<organism evidence="2 3">
    <name type="scientific">Cardiocondyla obscurior</name>
    <dbReference type="NCBI Taxonomy" id="286306"/>
    <lineage>
        <taxon>Eukaryota</taxon>
        <taxon>Metazoa</taxon>
        <taxon>Ecdysozoa</taxon>
        <taxon>Arthropoda</taxon>
        <taxon>Hexapoda</taxon>
        <taxon>Insecta</taxon>
        <taxon>Pterygota</taxon>
        <taxon>Neoptera</taxon>
        <taxon>Endopterygota</taxon>
        <taxon>Hymenoptera</taxon>
        <taxon>Apocrita</taxon>
        <taxon>Aculeata</taxon>
        <taxon>Formicoidea</taxon>
        <taxon>Formicidae</taxon>
        <taxon>Myrmicinae</taxon>
        <taxon>Cardiocondyla</taxon>
    </lineage>
</organism>
<comment type="caution">
    <text evidence="2">The sequence shown here is derived from an EMBL/GenBank/DDBJ whole genome shotgun (WGS) entry which is preliminary data.</text>
</comment>
<dbReference type="Proteomes" id="UP001430953">
    <property type="component" value="Unassembled WGS sequence"/>
</dbReference>
<feature type="region of interest" description="Disordered" evidence="1">
    <location>
        <begin position="1"/>
        <end position="49"/>
    </location>
</feature>
<sequence length="126" mass="14754">MEEPRKETEREALLFGRTPAKGEGLSVKRGKKKKKKKKEKIERETERENGRLEHVARFTPSYNLCSYCLRGKNLSLCRSLNTHIPCVLESHEPSTWATRDVTLAKVSHMSLHLGRRMRNKTYRIKF</sequence>